<keyword evidence="2" id="KW-1185">Reference proteome</keyword>
<evidence type="ECO:0000313" key="1">
    <source>
        <dbReference type="EMBL" id="MBD2317111.1"/>
    </source>
</evidence>
<dbReference type="EMBL" id="JACJQY010000012">
    <property type="protein sequence ID" value="MBD2317111.1"/>
    <property type="molecule type" value="Genomic_DNA"/>
</dbReference>
<protein>
    <submittedName>
        <fullName evidence="1">Rpn family recombination-promoting nuclease/putative transposase</fullName>
    </submittedName>
</protein>
<comment type="caution">
    <text evidence="1">The sequence shown here is derived from an EMBL/GenBank/DDBJ whole genome shotgun (WGS) entry which is preliminary data.</text>
</comment>
<dbReference type="InterPro" id="IPR010106">
    <property type="entry name" value="RpnA"/>
</dbReference>
<reference evidence="1 2" key="1">
    <citation type="journal article" date="2020" name="ISME J.">
        <title>Comparative genomics reveals insights into cyanobacterial evolution and habitat adaptation.</title>
        <authorList>
            <person name="Chen M.Y."/>
            <person name="Teng W.K."/>
            <person name="Zhao L."/>
            <person name="Hu C.X."/>
            <person name="Zhou Y.K."/>
            <person name="Han B.P."/>
            <person name="Song L.R."/>
            <person name="Shu W.S."/>
        </authorList>
    </citation>
    <scope>NUCLEOTIDE SEQUENCE [LARGE SCALE GENOMIC DNA]</scope>
    <source>
        <strain evidence="1 2">FACHB-1050</strain>
    </source>
</reference>
<evidence type="ECO:0000313" key="2">
    <source>
        <dbReference type="Proteomes" id="UP000618445"/>
    </source>
</evidence>
<organism evidence="1 2">
    <name type="scientific">Phormidium tenue FACHB-1050</name>
    <dbReference type="NCBI Taxonomy" id="2692857"/>
    <lineage>
        <taxon>Bacteria</taxon>
        <taxon>Bacillati</taxon>
        <taxon>Cyanobacteriota</taxon>
        <taxon>Cyanophyceae</taxon>
        <taxon>Oscillatoriophycideae</taxon>
        <taxon>Oscillatoriales</taxon>
        <taxon>Oscillatoriaceae</taxon>
        <taxon>Phormidium</taxon>
    </lineage>
</organism>
<proteinExistence type="predicted"/>
<name>A0ABR8C922_9CYAN</name>
<dbReference type="PANTHER" id="PTHR34613">
    <property type="entry name" value="SLL0800 PROTEIN"/>
    <property type="match status" value="1"/>
</dbReference>
<dbReference type="PANTHER" id="PTHR34613:SF1">
    <property type="entry name" value="SLL6017 PROTEIN"/>
    <property type="match status" value="1"/>
</dbReference>
<gene>
    <name evidence="1" type="ORF">H6G05_09670</name>
</gene>
<accession>A0ABR8C922</accession>
<dbReference type="Proteomes" id="UP000618445">
    <property type="component" value="Unassembled WGS sequence"/>
</dbReference>
<dbReference type="NCBIfam" id="TIGR01784">
    <property type="entry name" value="T_den_put_tspse"/>
    <property type="match status" value="1"/>
</dbReference>
<sequence length="293" mass="32828">MYDNTCKFLVENFPTDFASWLLGKPIPLTKLEPSELSADPIRADSVILLESAEVIVHLEFQTKTDDTMAYRMANYYLRLYGKYPTKDIHQTVIYLRETKSSLVHQSSFNTKKLNHEFNVIRLWEQPTEIFQQYQGLLPLAVLTKTGDRTETLREVAQLINNIDDRKVKSNVAAATAIISGLALDHEVIQRLLRSEIMEESVVYQEILREGLAKGKAEGLAKGKAEGLAKGKAEGLAKGKADGKVEATNQIAINMLRSNMSPDLVAQLTGLTLKQIQKLQKISTKPPRTKKSLS</sequence>
<dbReference type="RefSeq" id="WP_190577979.1">
    <property type="nucleotide sequence ID" value="NZ_CAWPQU010000004.1"/>
</dbReference>